<dbReference type="SMART" id="SM01276">
    <property type="entry name" value="M60-like"/>
    <property type="match status" value="1"/>
</dbReference>
<dbReference type="PROSITE" id="PS51723">
    <property type="entry name" value="PEPTIDASE_M60"/>
    <property type="match status" value="1"/>
</dbReference>
<dbReference type="Gene3D" id="3.40.390.80">
    <property type="entry name" value="Peptidase M60, enhancin-like domain 2"/>
    <property type="match status" value="1"/>
</dbReference>
<dbReference type="InterPro" id="IPR042279">
    <property type="entry name" value="Pep_M60_3"/>
</dbReference>
<name>A0A366LD39_9SPHI</name>
<accession>A0A366LD39</accession>
<dbReference type="PANTHER" id="PTHR15730">
    <property type="entry name" value="EXPERIMENTAL AUTOIMMUNE PROSTATITIS ANTIGEN 2-RELATED"/>
    <property type="match status" value="1"/>
</dbReference>
<dbReference type="Proteomes" id="UP000252081">
    <property type="component" value="Unassembled WGS sequence"/>
</dbReference>
<keyword evidence="1" id="KW-0732">Signal</keyword>
<comment type="caution">
    <text evidence="3">The sequence shown here is derived from an EMBL/GenBank/DDBJ whole genome shotgun (WGS) entry which is preliminary data.</text>
</comment>
<dbReference type="SMART" id="SM00458">
    <property type="entry name" value="RICIN"/>
    <property type="match status" value="1"/>
</dbReference>
<reference evidence="3 4" key="1">
    <citation type="submission" date="2018-07" db="EMBL/GenBank/DDBJ databases">
        <title>A draft genome of a endophytic bacteria, a new species of Pedobacter.</title>
        <authorList>
            <person name="Zhang Z.D."/>
            <person name="Chen Z.J."/>
        </authorList>
    </citation>
    <scope>NUCLEOTIDE SEQUENCE [LARGE SCALE GENOMIC DNA]</scope>
    <source>
        <strain evidence="3 4">RS10</strain>
    </source>
</reference>
<proteinExistence type="predicted"/>
<feature type="chain" id="PRO_5017024837" evidence="1">
    <location>
        <begin position="26"/>
        <end position="615"/>
    </location>
</feature>
<dbReference type="EMBL" id="QNQU01000002">
    <property type="protein sequence ID" value="RBQ11403.1"/>
    <property type="molecule type" value="Genomic_DNA"/>
</dbReference>
<dbReference type="InterPro" id="IPR051244">
    <property type="entry name" value="TCAF"/>
</dbReference>
<dbReference type="SUPFAM" id="SSF50370">
    <property type="entry name" value="Ricin B-like lectins"/>
    <property type="match status" value="1"/>
</dbReference>
<dbReference type="InterPro" id="IPR000772">
    <property type="entry name" value="Ricin_B_lectin"/>
</dbReference>
<dbReference type="InterPro" id="IPR035423">
    <property type="entry name" value="M60-like_N"/>
</dbReference>
<dbReference type="Pfam" id="PF17291">
    <property type="entry name" value="M60-like_N"/>
    <property type="match status" value="1"/>
</dbReference>
<dbReference type="InterPro" id="IPR035992">
    <property type="entry name" value="Ricin_B-like_lectins"/>
</dbReference>
<dbReference type="CDD" id="cd00161">
    <property type="entry name" value="beta-trefoil_Ricin-like"/>
    <property type="match status" value="1"/>
</dbReference>
<protein>
    <submittedName>
        <fullName evidence="3">Wall-associated protein</fullName>
    </submittedName>
</protein>
<dbReference type="Gene3D" id="1.10.390.30">
    <property type="entry name" value="Peptidase M60, enhancin-like domain 3"/>
    <property type="match status" value="1"/>
</dbReference>
<sequence>MNYMISKTMLPLLLAVVLLGSCKKAQNLQEEQLKKPDAQAIASNPQLLSTIGTNVQEFNQLKDAAQESSRLKYTFHWTDFDPTGFYVPANTQLNITVEQVTGSALPKLLIGTYYRYKGTQNELPAIIQLTAGVNTITSDQYGGMIWIRFTTTGTPDSKVKITFNSGHLRVPVFIKNQTTQTDWSNQLSTYTSPDVLLIGDHIYQVYSRTRAIGYQPQDNNYVISKADEIWAQENILSGLDGSVPLNANNIHSRLLMTETSYVGGYYAAAYYYATSYTPDACGDVFTPKITTTAGWTAWHELGHMHQQSPWTWSTLGEVTVNIYSLHAERMLGVTPSRLKRDNRWPVVFSYLSNTSSTKDYNSTPDQTGDAPWIRLYLFHQLWLAFGDNFYIQLHKKTRELTQNPSGDENKMRYFMLTSCTISGKNLTNFFRKWGFKVNESIYTEIANLNLPQPTVEPSTLNEEGTPSIENGAYYKIVSAVNNTSVLDVNSNSPANSTIVSLWSQNNPSTNNQLWLFRRLSGGFYTLKSKADTTKVMDVSGGGSANGTQIIVYQNSGSNNQKWSVNDVGGGYYTLSPLSAPNSNVDVNSGSTSNGTKIQIWGAGSGNNQKFKLVKQ</sequence>
<evidence type="ECO:0000259" key="2">
    <source>
        <dbReference type="PROSITE" id="PS51723"/>
    </source>
</evidence>
<organism evidence="3 4">
    <name type="scientific">Pedobacter miscanthi</name>
    <dbReference type="NCBI Taxonomy" id="2259170"/>
    <lineage>
        <taxon>Bacteria</taxon>
        <taxon>Pseudomonadati</taxon>
        <taxon>Bacteroidota</taxon>
        <taxon>Sphingobacteriia</taxon>
        <taxon>Sphingobacteriales</taxon>
        <taxon>Sphingobacteriaceae</taxon>
        <taxon>Pedobacter</taxon>
    </lineage>
</organism>
<dbReference type="PANTHER" id="PTHR15730:SF5">
    <property type="entry name" value="SI:CH211-210B2.2-RELATED"/>
    <property type="match status" value="1"/>
</dbReference>
<gene>
    <name evidence="3" type="ORF">DRW42_02760</name>
</gene>
<keyword evidence="4" id="KW-1185">Reference proteome</keyword>
<feature type="signal peptide" evidence="1">
    <location>
        <begin position="1"/>
        <end position="25"/>
    </location>
</feature>
<dbReference type="Pfam" id="PF14200">
    <property type="entry name" value="RicinB_lectin_2"/>
    <property type="match status" value="2"/>
</dbReference>
<dbReference type="PROSITE" id="PS51257">
    <property type="entry name" value="PROKAR_LIPOPROTEIN"/>
    <property type="match status" value="1"/>
</dbReference>
<dbReference type="PROSITE" id="PS50231">
    <property type="entry name" value="RICIN_B_LECTIN"/>
    <property type="match status" value="1"/>
</dbReference>
<feature type="domain" description="Peptidase M60" evidence="2">
    <location>
        <begin position="78"/>
        <end position="386"/>
    </location>
</feature>
<dbReference type="Pfam" id="PF13402">
    <property type="entry name" value="Peptidase_M60"/>
    <property type="match status" value="1"/>
</dbReference>
<dbReference type="AlphaFoldDB" id="A0A366LD39"/>
<evidence type="ECO:0000313" key="4">
    <source>
        <dbReference type="Proteomes" id="UP000252081"/>
    </source>
</evidence>
<dbReference type="InterPro" id="IPR031161">
    <property type="entry name" value="Peptidase_M60_dom"/>
</dbReference>
<dbReference type="Gene3D" id="2.80.10.50">
    <property type="match status" value="2"/>
</dbReference>
<evidence type="ECO:0000313" key="3">
    <source>
        <dbReference type="EMBL" id="RBQ11403.1"/>
    </source>
</evidence>
<dbReference type="Gene3D" id="2.60.120.1250">
    <property type="entry name" value="Peptidase M60, enhancin-like domain 1"/>
    <property type="match status" value="1"/>
</dbReference>
<evidence type="ECO:0000256" key="1">
    <source>
        <dbReference type="SAM" id="SignalP"/>
    </source>
</evidence>